<feature type="transmembrane region" description="Helical" evidence="7">
    <location>
        <begin position="105"/>
        <end position="124"/>
    </location>
</feature>
<dbReference type="GO" id="GO:0012505">
    <property type="term" value="C:endomembrane system"/>
    <property type="evidence" value="ECO:0007669"/>
    <property type="project" value="UniProtKB-SubCell"/>
</dbReference>
<protein>
    <submittedName>
        <fullName evidence="9">NADH dehydrogenase subunit M</fullName>
    </submittedName>
</protein>
<feature type="transmembrane region" description="Helical" evidence="7">
    <location>
        <begin position="130"/>
        <end position="147"/>
    </location>
</feature>
<feature type="domain" description="NADH:quinone oxidoreductase/Mrp antiporter transmembrane" evidence="8">
    <location>
        <begin position="124"/>
        <end position="410"/>
    </location>
</feature>
<feature type="transmembrane region" description="Helical" evidence="7">
    <location>
        <begin position="396"/>
        <end position="419"/>
    </location>
</feature>
<sequence>MITVILLLFPVLACLLTLAFPPAKAKYAALTFSVVELLLVGYAWINALPTGEYQFLADIPWVSSLGISFKLGMDGISLMMVLLTALLVPLVVLSTFQREIRKPAIFYALILFMQAGLTGVFVALDAFLFYIAWEAALIPIYFIAALWGGENRVKATFKFLIYTIAGSFFMLVGIIYLYLQTPGSHTFDITAFYALNLDYQQQVWVFFAFFIAFAIKMPLFPFHTWQPDTYAAAPTAGTMLLAAIMLKMGIYGVIRWILPVVPAAVFNWADVIITLAVTGIIYASVIAFRQKDIKRLIAYSSIAHVGLIAAGLFTLNEQAMQGAMIQMLNHGINVLGLFFIVDIVFNRTGTYDRAALGGIVHQAPVLAVCFMIVLLGSVALPLTNGFVGEFLLLSGIFSYSVLFAVLAGLTVIFSSVYMFRLYKDSMLGISNDITSGFRDIRGSERIVLFVVAGLVILIGVYPAPLLSLTEHSVSLLLDQVNAKLVNFQMLSDNLLP</sequence>
<evidence type="ECO:0000256" key="4">
    <source>
        <dbReference type="ARBA" id="ARBA00022989"/>
    </source>
</evidence>
<dbReference type="NCBIfam" id="TIGR01972">
    <property type="entry name" value="NDH_I_M"/>
    <property type="match status" value="1"/>
</dbReference>
<feature type="transmembrane region" description="Helical" evidence="7">
    <location>
        <begin position="75"/>
        <end position="93"/>
    </location>
</feature>
<organism evidence="9 10">
    <name type="scientific">Anseongella ginsenosidimutans</name>
    <dbReference type="NCBI Taxonomy" id="496056"/>
    <lineage>
        <taxon>Bacteria</taxon>
        <taxon>Pseudomonadati</taxon>
        <taxon>Bacteroidota</taxon>
        <taxon>Sphingobacteriia</taxon>
        <taxon>Sphingobacteriales</taxon>
        <taxon>Sphingobacteriaceae</taxon>
        <taxon>Anseongella</taxon>
    </lineage>
</organism>
<feature type="transmembrane region" description="Helical" evidence="7">
    <location>
        <begin position="159"/>
        <end position="179"/>
    </location>
</feature>
<dbReference type="GO" id="GO:0015990">
    <property type="term" value="P:electron transport coupled proton transport"/>
    <property type="evidence" value="ECO:0007669"/>
    <property type="project" value="TreeGrafter"/>
</dbReference>
<comment type="caution">
    <text evidence="9">The sequence shown here is derived from an EMBL/GenBank/DDBJ whole genome shotgun (WGS) entry which is preliminary data.</text>
</comment>
<dbReference type="GO" id="GO:0042773">
    <property type="term" value="P:ATP synthesis coupled electron transport"/>
    <property type="evidence" value="ECO:0007669"/>
    <property type="project" value="InterPro"/>
</dbReference>
<keyword evidence="5 7" id="KW-0472">Membrane</keyword>
<dbReference type="AlphaFoldDB" id="A0A4R3KUH1"/>
<dbReference type="GO" id="GO:0048039">
    <property type="term" value="F:ubiquinone binding"/>
    <property type="evidence" value="ECO:0007669"/>
    <property type="project" value="TreeGrafter"/>
</dbReference>
<keyword evidence="10" id="KW-1185">Reference proteome</keyword>
<feature type="transmembrane region" description="Helical" evidence="7">
    <location>
        <begin position="327"/>
        <end position="345"/>
    </location>
</feature>
<accession>A0A4R3KUH1</accession>
<evidence type="ECO:0000256" key="2">
    <source>
        <dbReference type="ARBA" id="ARBA00009025"/>
    </source>
</evidence>
<dbReference type="RefSeq" id="WP_132128147.1">
    <property type="nucleotide sequence ID" value="NZ_CP042432.1"/>
</dbReference>
<evidence type="ECO:0000256" key="6">
    <source>
        <dbReference type="RuleBase" id="RU000320"/>
    </source>
</evidence>
<feature type="transmembrane region" description="Helical" evidence="7">
    <location>
        <begin position="296"/>
        <end position="315"/>
    </location>
</feature>
<dbReference type="InterPro" id="IPR001750">
    <property type="entry name" value="ND/Mrp_TM"/>
</dbReference>
<dbReference type="PANTHER" id="PTHR43507:SF1">
    <property type="entry name" value="NADH-UBIQUINONE OXIDOREDUCTASE CHAIN 4"/>
    <property type="match status" value="1"/>
</dbReference>
<dbReference type="Pfam" id="PF00361">
    <property type="entry name" value="Proton_antipo_M"/>
    <property type="match status" value="1"/>
</dbReference>
<evidence type="ECO:0000259" key="8">
    <source>
        <dbReference type="Pfam" id="PF00361"/>
    </source>
</evidence>
<evidence type="ECO:0000256" key="7">
    <source>
        <dbReference type="SAM" id="Phobius"/>
    </source>
</evidence>
<keyword evidence="3 6" id="KW-0812">Transmembrane</keyword>
<evidence type="ECO:0000256" key="1">
    <source>
        <dbReference type="ARBA" id="ARBA00004127"/>
    </source>
</evidence>
<dbReference type="GO" id="GO:0016020">
    <property type="term" value="C:membrane"/>
    <property type="evidence" value="ECO:0007669"/>
    <property type="project" value="UniProtKB-SubCell"/>
</dbReference>
<dbReference type="GO" id="GO:0008137">
    <property type="term" value="F:NADH dehydrogenase (ubiquinone) activity"/>
    <property type="evidence" value="ECO:0007669"/>
    <property type="project" value="InterPro"/>
</dbReference>
<name>A0A4R3KUH1_9SPHI</name>
<dbReference type="Proteomes" id="UP000295807">
    <property type="component" value="Unassembled WGS sequence"/>
</dbReference>
<comment type="similarity">
    <text evidence="2">Belongs to the complex I subunit 4 family.</text>
</comment>
<dbReference type="EMBL" id="SMAD01000002">
    <property type="protein sequence ID" value="TCS89057.1"/>
    <property type="molecule type" value="Genomic_DNA"/>
</dbReference>
<feature type="transmembrane region" description="Helical" evidence="7">
    <location>
        <begin position="266"/>
        <end position="289"/>
    </location>
</feature>
<feature type="transmembrane region" description="Helical" evidence="7">
    <location>
        <begin position="365"/>
        <end position="384"/>
    </location>
</feature>
<dbReference type="OrthoDB" id="9811718at2"/>
<evidence type="ECO:0000256" key="5">
    <source>
        <dbReference type="ARBA" id="ARBA00023136"/>
    </source>
</evidence>
<reference evidence="9 10" key="1">
    <citation type="submission" date="2019-03" db="EMBL/GenBank/DDBJ databases">
        <title>Genomic Encyclopedia of Type Strains, Phase IV (KMG-IV): sequencing the most valuable type-strain genomes for metagenomic binning, comparative biology and taxonomic classification.</title>
        <authorList>
            <person name="Goeker M."/>
        </authorList>
    </citation>
    <scope>NUCLEOTIDE SEQUENCE [LARGE SCALE GENOMIC DNA]</scope>
    <source>
        <strain evidence="9 10">DSM 21100</strain>
    </source>
</reference>
<proteinExistence type="inferred from homology"/>
<feature type="transmembrane region" description="Helical" evidence="7">
    <location>
        <begin position="199"/>
        <end position="219"/>
    </location>
</feature>
<dbReference type="GO" id="GO:0003954">
    <property type="term" value="F:NADH dehydrogenase activity"/>
    <property type="evidence" value="ECO:0007669"/>
    <property type="project" value="TreeGrafter"/>
</dbReference>
<evidence type="ECO:0000313" key="9">
    <source>
        <dbReference type="EMBL" id="TCS89057.1"/>
    </source>
</evidence>
<dbReference type="PRINTS" id="PR01437">
    <property type="entry name" value="NUOXDRDTASE4"/>
</dbReference>
<dbReference type="InterPro" id="IPR003918">
    <property type="entry name" value="NADH_UbQ_OxRdtase"/>
</dbReference>
<keyword evidence="4 7" id="KW-1133">Transmembrane helix</keyword>
<dbReference type="InterPro" id="IPR010227">
    <property type="entry name" value="NADH_Q_OxRdtase_chainM/4"/>
</dbReference>
<feature type="transmembrane region" description="Helical" evidence="7">
    <location>
        <begin position="446"/>
        <end position="466"/>
    </location>
</feature>
<dbReference type="PANTHER" id="PTHR43507">
    <property type="entry name" value="NADH-UBIQUINONE OXIDOREDUCTASE CHAIN 4"/>
    <property type="match status" value="1"/>
</dbReference>
<gene>
    <name evidence="9" type="ORF">EDD80_102249</name>
</gene>
<feature type="transmembrane region" description="Helical" evidence="7">
    <location>
        <begin position="231"/>
        <end position="254"/>
    </location>
</feature>
<evidence type="ECO:0000313" key="10">
    <source>
        <dbReference type="Proteomes" id="UP000295807"/>
    </source>
</evidence>
<evidence type="ECO:0000256" key="3">
    <source>
        <dbReference type="ARBA" id="ARBA00022692"/>
    </source>
</evidence>
<comment type="subcellular location">
    <subcellularLocation>
        <location evidence="1">Endomembrane system</location>
        <topology evidence="1">Multi-pass membrane protein</topology>
    </subcellularLocation>
    <subcellularLocation>
        <location evidence="6">Membrane</location>
        <topology evidence="6">Multi-pass membrane protein</topology>
    </subcellularLocation>
</comment>